<keyword evidence="2" id="KW-0732">Signal</keyword>
<name>K0T5X1_THAOC</name>
<dbReference type="OrthoDB" id="186138at2759"/>
<dbReference type="EMBL" id="AGNL01015456">
    <property type="protein sequence ID" value="EJK65802.1"/>
    <property type="molecule type" value="Genomic_DNA"/>
</dbReference>
<feature type="chain" id="PRO_5003838247" evidence="2">
    <location>
        <begin position="21"/>
        <end position="572"/>
    </location>
</feature>
<evidence type="ECO:0000313" key="4">
    <source>
        <dbReference type="Proteomes" id="UP000266841"/>
    </source>
</evidence>
<feature type="signal peptide" evidence="2">
    <location>
        <begin position="1"/>
        <end position="20"/>
    </location>
</feature>
<evidence type="ECO:0000313" key="3">
    <source>
        <dbReference type="EMBL" id="EJK65802.1"/>
    </source>
</evidence>
<comment type="caution">
    <text evidence="3">The sequence shown here is derived from an EMBL/GenBank/DDBJ whole genome shotgun (WGS) entry which is preliminary data.</text>
</comment>
<dbReference type="eggNOG" id="ENOG502QYP9">
    <property type="taxonomic scope" value="Eukaryota"/>
</dbReference>
<organism evidence="3 4">
    <name type="scientific">Thalassiosira oceanica</name>
    <name type="common">Marine diatom</name>
    <dbReference type="NCBI Taxonomy" id="159749"/>
    <lineage>
        <taxon>Eukaryota</taxon>
        <taxon>Sar</taxon>
        <taxon>Stramenopiles</taxon>
        <taxon>Ochrophyta</taxon>
        <taxon>Bacillariophyta</taxon>
        <taxon>Coscinodiscophyceae</taxon>
        <taxon>Thalassiosirophycidae</taxon>
        <taxon>Thalassiosirales</taxon>
        <taxon>Thalassiosiraceae</taxon>
        <taxon>Thalassiosira</taxon>
    </lineage>
</organism>
<sequence length="572" mass="62909">MKAAASIALFLSVGAAAAAAQDSAPANVGIRAGGSAATDSADLAPSGVQEKRRRAAGNAGESLTPADGADGAKRTRKGNRHLDKKGKRKREKQMKRMTKEERNEKRSLVLSRKKERDERLAAKADEATGEAKVGGEPTAGDAGPKNEERELTVEVEDAAPAESLADGAQGAIAEASGPAEEEEDRKLKKSKASGSKAWGGGGPWYDDDDRWGRDDDDRWGKDDDYDDDDRWGRDDDYDDGTFFLEFFCDERSLTKSLNPHFFAAREWELAKQTDKWAKDDDKWSSNWGSGKSGKTGSGKSGKTSGRGKGGKYGSWDYSNKSGKGSWGRRVLGRRVLRRVLGPGWQERQLTMNAIFYRNVGGYGDWSWCKATVTNLSYQQSFSEMFVMTATRDVTWQRPIFVFGEQSSPELAELSTNAIASDLERRYEGRKGVQDARVFDNFDYDEKFLEGGAKVSFRIDTGGYGDRLTIAAGLPFTNDGAWVLEHGHVYDGAEYFVNAIDTGDEGNIQTCWSVAAKQDDFPVQSECADNDDADDNDDRIPGENFVHHHRGMHDLDGGDDLEDFAAVRGVRRL</sequence>
<dbReference type="Proteomes" id="UP000266841">
    <property type="component" value="Unassembled WGS sequence"/>
</dbReference>
<feature type="region of interest" description="Disordered" evidence="1">
    <location>
        <begin position="28"/>
        <end position="231"/>
    </location>
</feature>
<feature type="region of interest" description="Disordered" evidence="1">
    <location>
        <begin position="279"/>
        <end position="316"/>
    </location>
</feature>
<feature type="compositionally biased region" description="Gly residues" evidence="1">
    <location>
        <begin position="290"/>
        <end position="312"/>
    </location>
</feature>
<feature type="compositionally biased region" description="Basic and acidic residues" evidence="1">
    <location>
        <begin position="210"/>
        <end position="222"/>
    </location>
</feature>
<keyword evidence="4" id="KW-1185">Reference proteome</keyword>
<evidence type="ECO:0000256" key="1">
    <source>
        <dbReference type="SAM" id="MobiDB-lite"/>
    </source>
</evidence>
<gene>
    <name evidence="3" type="ORF">THAOC_13303</name>
</gene>
<dbReference type="AlphaFoldDB" id="K0T5X1"/>
<evidence type="ECO:0000256" key="2">
    <source>
        <dbReference type="SAM" id="SignalP"/>
    </source>
</evidence>
<proteinExistence type="predicted"/>
<feature type="compositionally biased region" description="Basic and acidic residues" evidence="1">
    <location>
        <begin position="97"/>
        <end position="126"/>
    </location>
</feature>
<reference evidence="3 4" key="1">
    <citation type="journal article" date="2012" name="Genome Biol.">
        <title>Genome and low-iron response of an oceanic diatom adapted to chronic iron limitation.</title>
        <authorList>
            <person name="Lommer M."/>
            <person name="Specht M."/>
            <person name="Roy A.S."/>
            <person name="Kraemer L."/>
            <person name="Andreson R."/>
            <person name="Gutowska M.A."/>
            <person name="Wolf J."/>
            <person name="Bergner S.V."/>
            <person name="Schilhabel M.B."/>
            <person name="Klostermeier U.C."/>
            <person name="Beiko R.G."/>
            <person name="Rosenstiel P."/>
            <person name="Hippler M."/>
            <person name="Laroche J."/>
        </authorList>
    </citation>
    <scope>NUCLEOTIDE SEQUENCE [LARGE SCALE GENOMIC DNA]</scope>
    <source>
        <strain evidence="3 4">CCMP1005</strain>
    </source>
</reference>
<feature type="compositionally biased region" description="Basic residues" evidence="1">
    <location>
        <begin position="74"/>
        <end position="96"/>
    </location>
</feature>
<protein>
    <submittedName>
        <fullName evidence="3">Uncharacterized protein</fullName>
    </submittedName>
</protein>
<accession>K0T5X1</accession>